<sequence>MPYAMGTSIGYGRTSYTDRAPCRALPPPTNSGLGLASDAPPPPPPPSGPPAITPGVHPDTLSFLHPARRVRPTTPSLWITRIHHTRE</sequence>
<feature type="compositionally biased region" description="Pro residues" evidence="1">
    <location>
        <begin position="39"/>
        <end position="52"/>
    </location>
</feature>
<feature type="region of interest" description="Disordered" evidence="1">
    <location>
        <begin position="1"/>
        <end position="59"/>
    </location>
</feature>
<dbReference type="EMBL" id="BAABHS010000073">
    <property type="protein sequence ID" value="GAA4997791.1"/>
    <property type="molecule type" value="Genomic_DNA"/>
</dbReference>
<organism evidence="2 3">
    <name type="scientific">Yinghuangia aomiensis</name>
    <dbReference type="NCBI Taxonomy" id="676205"/>
    <lineage>
        <taxon>Bacteria</taxon>
        <taxon>Bacillati</taxon>
        <taxon>Actinomycetota</taxon>
        <taxon>Actinomycetes</taxon>
        <taxon>Kitasatosporales</taxon>
        <taxon>Streptomycetaceae</taxon>
        <taxon>Yinghuangia</taxon>
    </lineage>
</organism>
<reference evidence="3" key="1">
    <citation type="journal article" date="2019" name="Int. J. Syst. Evol. Microbiol.">
        <title>The Global Catalogue of Microorganisms (GCM) 10K type strain sequencing project: providing services to taxonomists for standard genome sequencing and annotation.</title>
        <authorList>
            <consortium name="The Broad Institute Genomics Platform"/>
            <consortium name="The Broad Institute Genome Sequencing Center for Infectious Disease"/>
            <person name="Wu L."/>
            <person name="Ma J."/>
        </authorList>
    </citation>
    <scope>NUCLEOTIDE SEQUENCE [LARGE SCALE GENOMIC DNA]</scope>
    <source>
        <strain evidence="3">JCM 17986</strain>
    </source>
</reference>
<evidence type="ECO:0000256" key="1">
    <source>
        <dbReference type="SAM" id="MobiDB-lite"/>
    </source>
</evidence>
<comment type="caution">
    <text evidence="2">The sequence shown here is derived from an EMBL/GenBank/DDBJ whole genome shotgun (WGS) entry which is preliminary data.</text>
</comment>
<gene>
    <name evidence="2" type="ORF">GCM10023205_84220</name>
</gene>
<name>A0ABP9IJF5_9ACTN</name>
<evidence type="ECO:0000313" key="3">
    <source>
        <dbReference type="Proteomes" id="UP001500466"/>
    </source>
</evidence>
<dbReference type="Proteomes" id="UP001500466">
    <property type="component" value="Unassembled WGS sequence"/>
</dbReference>
<keyword evidence="3" id="KW-1185">Reference proteome</keyword>
<protein>
    <submittedName>
        <fullName evidence="2">Uncharacterized protein</fullName>
    </submittedName>
</protein>
<evidence type="ECO:0000313" key="2">
    <source>
        <dbReference type="EMBL" id="GAA4997791.1"/>
    </source>
</evidence>
<proteinExistence type="predicted"/>
<accession>A0ABP9IJF5</accession>